<dbReference type="EMBL" id="GG738914">
    <property type="protein sequence ID" value="EFC37757.1"/>
    <property type="molecule type" value="Genomic_DNA"/>
</dbReference>
<keyword evidence="2" id="KW-1133">Transmembrane helix</keyword>
<feature type="region of interest" description="Disordered" evidence="1">
    <location>
        <begin position="227"/>
        <end position="250"/>
    </location>
</feature>
<dbReference type="Proteomes" id="UP000006671">
    <property type="component" value="Unassembled WGS sequence"/>
</dbReference>
<evidence type="ECO:0000313" key="3">
    <source>
        <dbReference type="EMBL" id="EFC37757.1"/>
    </source>
</evidence>
<dbReference type="OMA" id="ICSLCCY"/>
<reference evidence="3 4" key="1">
    <citation type="journal article" date="2010" name="Cell">
        <title>The genome of Naegleria gruberi illuminates early eukaryotic versatility.</title>
        <authorList>
            <person name="Fritz-Laylin L.K."/>
            <person name="Prochnik S.E."/>
            <person name="Ginger M.L."/>
            <person name="Dacks J.B."/>
            <person name="Carpenter M.L."/>
            <person name="Field M.C."/>
            <person name="Kuo A."/>
            <person name="Paredez A."/>
            <person name="Chapman J."/>
            <person name="Pham J."/>
            <person name="Shu S."/>
            <person name="Neupane R."/>
            <person name="Cipriano M."/>
            <person name="Mancuso J."/>
            <person name="Tu H."/>
            <person name="Salamov A."/>
            <person name="Lindquist E."/>
            <person name="Shapiro H."/>
            <person name="Lucas S."/>
            <person name="Grigoriev I.V."/>
            <person name="Cande W.Z."/>
            <person name="Fulton C."/>
            <person name="Rokhsar D.S."/>
            <person name="Dawson S.C."/>
        </authorList>
    </citation>
    <scope>NUCLEOTIDE SEQUENCE [LARGE SCALE GENOMIC DNA]</scope>
    <source>
        <strain evidence="3 4">NEG-M</strain>
    </source>
</reference>
<feature type="compositionally biased region" description="Basic and acidic residues" evidence="1">
    <location>
        <begin position="227"/>
        <end position="248"/>
    </location>
</feature>
<evidence type="ECO:0000256" key="2">
    <source>
        <dbReference type="SAM" id="Phobius"/>
    </source>
</evidence>
<evidence type="ECO:0000313" key="4">
    <source>
        <dbReference type="Proteomes" id="UP000006671"/>
    </source>
</evidence>
<keyword evidence="4" id="KW-1185">Reference proteome</keyword>
<proteinExistence type="predicted"/>
<sequence>MAIKKSTTSTTSSGASLPEDEALVHRLLQESLSNVATTSNVHNLQKDDHTTDSEENNKLCLEALQGLLSSSSSALNTNQIVEQYTKVYERIHSPAILSNKVQIKNLTESISKESIEKCFKYLESQKSRLTSEKVNVMALRFHEILIHLTFLGKSIDIIGAGVVESWIQPLLKLYIDSNEPSKELLTYTTQSVRFFFKIVSSFREMVNYVARSTYIFNINMARKNRLEKENKSNQKTPRLKEDPNKTIDPEEAMLQEMDKADEEKLKEPMMDNEREVDEYFDEDENERLLEFKKRIINKNILGVLIEAGEQNIKNLSKLEGDDSSDIAVCYHYNSKLIIQTLVELLDVSVSQPRFEEISNMVAELSKNFLISFIDYYFDKDRLMLEKVLLLISCFVSNEKLIPLVNSSGLIGKVVDLLKKYVVKGEEGSKFSAYICSLCCYIIGRSCIKNNSVATSILKEYGTPNNYSLMTTIFNSLIKNNRASTLSHMTYAAFLAFQGLLSAEGSTQAILDLNNEIDFVDLLIKDIKYTREKIDVYLRDIRFHSMVLLKVICNSLNASYANASESMKQEIAALLEKIIDSGVIQSIYEVIQKSAEKKDKKKQDKQSQSHDLKEFCFNRYTRFGCISSLNTVFQTSGKCNDTTVRTKLINLITSEQQIGELFQFLNYVESKKVQKTMSPKSIMIIIIIFAVFLISLPVIFNFIRK</sequence>
<dbReference type="KEGG" id="ngr:NAEGRDRAFT_74421"/>
<dbReference type="InParanoid" id="D2VZA4"/>
<organism evidence="4">
    <name type="scientific">Naegleria gruberi</name>
    <name type="common">Amoeba</name>
    <dbReference type="NCBI Taxonomy" id="5762"/>
    <lineage>
        <taxon>Eukaryota</taxon>
        <taxon>Discoba</taxon>
        <taxon>Heterolobosea</taxon>
        <taxon>Tetramitia</taxon>
        <taxon>Eutetramitia</taxon>
        <taxon>Vahlkampfiidae</taxon>
        <taxon>Naegleria</taxon>
    </lineage>
</organism>
<gene>
    <name evidence="3" type="ORF">NAEGRDRAFT_74421</name>
</gene>
<feature type="transmembrane region" description="Helical" evidence="2">
    <location>
        <begin position="681"/>
        <end position="702"/>
    </location>
</feature>
<accession>D2VZA4</accession>
<evidence type="ECO:0000256" key="1">
    <source>
        <dbReference type="SAM" id="MobiDB-lite"/>
    </source>
</evidence>
<keyword evidence="2" id="KW-0812">Transmembrane</keyword>
<keyword evidence="2" id="KW-0472">Membrane</keyword>
<dbReference type="VEuPathDB" id="AmoebaDB:NAEGRDRAFT_74421"/>
<dbReference type="RefSeq" id="XP_002670501.1">
    <property type="nucleotide sequence ID" value="XM_002670455.1"/>
</dbReference>
<dbReference type="AlphaFoldDB" id="D2VZA4"/>
<protein>
    <submittedName>
        <fullName evidence="3">Predicted protein</fullName>
    </submittedName>
</protein>
<dbReference type="GeneID" id="8853612"/>
<dbReference type="OrthoDB" id="10256398at2759"/>
<name>D2VZA4_NAEGR</name>